<feature type="transmembrane region" description="Helical" evidence="2">
    <location>
        <begin position="250"/>
        <end position="273"/>
    </location>
</feature>
<proteinExistence type="predicted"/>
<keyword evidence="2" id="KW-0812">Transmembrane</keyword>
<accession>A0AAQ3RDH8</accession>
<dbReference type="EMBL" id="CP138589">
    <property type="protein sequence ID" value="WPH03268.1"/>
    <property type="molecule type" value="Genomic_DNA"/>
</dbReference>
<evidence type="ECO:0000256" key="1">
    <source>
        <dbReference type="SAM" id="MobiDB-lite"/>
    </source>
</evidence>
<evidence type="ECO:0008006" key="6">
    <source>
        <dbReference type="Google" id="ProtNLM"/>
    </source>
</evidence>
<keyword evidence="2" id="KW-0472">Membrane</keyword>
<evidence type="ECO:0000256" key="2">
    <source>
        <dbReference type="SAM" id="Phobius"/>
    </source>
</evidence>
<keyword evidence="2" id="KW-1133">Transmembrane helix</keyword>
<keyword evidence="3" id="KW-0732">Signal</keyword>
<reference evidence="4 5" key="1">
    <citation type="submission" date="2023-11" db="EMBL/GenBank/DDBJ databases">
        <title>An acidophilic fungus is an integral part of prey digestion in a carnivorous sundew plant.</title>
        <authorList>
            <person name="Tsai I.J."/>
        </authorList>
    </citation>
    <scope>NUCLEOTIDE SEQUENCE [LARGE SCALE GENOMIC DNA]</scope>
    <source>
        <strain evidence="4">169a</strain>
    </source>
</reference>
<feature type="compositionally biased region" description="Polar residues" evidence="1">
    <location>
        <begin position="284"/>
        <end position="299"/>
    </location>
</feature>
<sequence>MIPIIWLVLTLSRTWSTINAEPSQPVAESSPATRDEIVADLDYQFPFHKPLWRLASGHQSFRRDDVCTDAFGTGWITSACTPGNTLCCVNENQTYPQCQTYLGKGYCCVESGKGCYIDLESSCNIPGAVSCTQLGPGVDQACCPQYTTCAPGYNATLQYVRCNIQQSALQSLAASTSTISGQPANTASVSEAIVSSTVSTSASSTSSTVYSSSSSTTTPLESSTSSPSSATQSSTNTATSSTSKSLSTGVIAGIAIGSVAAIALLILAAWMLYREHNKRKGQIPNNLTNYNNQDPSFSGYTRDEKTMDRTAGNGVFELDDRQKAQLAAGPMSPTELDTREKVHQPVELASH</sequence>
<feature type="region of interest" description="Disordered" evidence="1">
    <location>
        <begin position="322"/>
        <end position="351"/>
    </location>
</feature>
<keyword evidence="5" id="KW-1185">Reference proteome</keyword>
<evidence type="ECO:0000313" key="5">
    <source>
        <dbReference type="Proteomes" id="UP001303373"/>
    </source>
</evidence>
<protein>
    <recommendedName>
        <fullName evidence="6">Mid2 domain-containing protein</fullName>
    </recommendedName>
</protein>
<organism evidence="4 5">
    <name type="scientific">Acrodontium crateriforme</name>
    <dbReference type="NCBI Taxonomy" id="150365"/>
    <lineage>
        <taxon>Eukaryota</taxon>
        <taxon>Fungi</taxon>
        <taxon>Dikarya</taxon>
        <taxon>Ascomycota</taxon>
        <taxon>Pezizomycotina</taxon>
        <taxon>Dothideomycetes</taxon>
        <taxon>Dothideomycetidae</taxon>
        <taxon>Mycosphaerellales</taxon>
        <taxon>Teratosphaeriaceae</taxon>
        <taxon>Acrodontium</taxon>
    </lineage>
</organism>
<name>A0AAQ3RDH8_9PEZI</name>
<dbReference type="PANTHER" id="PTHR16861:SF4">
    <property type="entry name" value="SH3 DOMAIN PROTEIN (AFU_ORTHOLOGUE AFUA_1G13610)"/>
    <property type="match status" value="1"/>
</dbReference>
<feature type="signal peptide" evidence="3">
    <location>
        <begin position="1"/>
        <end position="20"/>
    </location>
</feature>
<feature type="chain" id="PRO_5043044447" description="Mid2 domain-containing protein" evidence="3">
    <location>
        <begin position="21"/>
        <end position="351"/>
    </location>
</feature>
<feature type="region of interest" description="Disordered" evidence="1">
    <location>
        <begin position="203"/>
        <end position="243"/>
    </location>
</feature>
<feature type="region of interest" description="Disordered" evidence="1">
    <location>
        <begin position="284"/>
        <end position="303"/>
    </location>
</feature>
<evidence type="ECO:0000256" key="3">
    <source>
        <dbReference type="SAM" id="SignalP"/>
    </source>
</evidence>
<feature type="compositionally biased region" description="Basic and acidic residues" evidence="1">
    <location>
        <begin position="336"/>
        <end position="351"/>
    </location>
</feature>
<evidence type="ECO:0000313" key="4">
    <source>
        <dbReference type="EMBL" id="WPH03268.1"/>
    </source>
</evidence>
<dbReference type="AlphaFoldDB" id="A0AAQ3RDH8"/>
<gene>
    <name evidence="4" type="ORF">R9X50_00614500</name>
</gene>
<dbReference type="PANTHER" id="PTHR16861">
    <property type="entry name" value="GLYCOPROTEIN 38"/>
    <property type="match status" value="1"/>
</dbReference>
<dbReference type="Proteomes" id="UP001303373">
    <property type="component" value="Chromosome 10"/>
</dbReference>